<organism evidence="2 3">
    <name type="scientific">Lomentospora prolificans</name>
    <dbReference type="NCBI Taxonomy" id="41688"/>
    <lineage>
        <taxon>Eukaryota</taxon>
        <taxon>Fungi</taxon>
        <taxon>Dikarya</taxon>
        <taxon>Ascomycota</taxon>
        <taxon>Pezizomycotina</taxon>
        <taxon>Sordariomycetes</taxon>
        <taxon>Hypocreomycetidae</taxon>
        <taxon>Microascales</taxon>
        <taxon>Microascaceae</taxon>
        <taxon>Lomentospora</taxon>
    </lineage>
</organism>
<sequence>MLDHPTACDDAVACKRSLETPLPDALVSPFIPHQQPITITIDGPVIIGFALSSLLVVHFVQPLHSEIIIAVVAVISLIYHDYRNYLNLGPGGVPSTFRGYLEVSWFRLWSLRDLFTPPTTNSTVTPPSGILKKQPLPHRAGPRPGVAGVIPQRQLDQRGPDDIYMGLRQLVENLAAAHPTRLAADRSCFEKHSLGLFARHPINETCQGEILHIHSSDRSMHMNLHPEDIKVVLEKGWGQRHPLAKKAWFGPLPVPETFVLIYAPRDEEELRIACRIIEAAVWFVMTEEIRIEAAPKN</sequence>
<evidence type="ECO:0000259" key="1">
    <source>
        <dbReference type="Pfam" id="PF17648"/>
    </source>
</evidence>
<dbReference type="EMBL" id="NLAX01000008">
    <property type="protein sequence ID" value="PKS10468.1"/>
    <property type="molecule type" value="Genomic_DNA"/>
</dbReference>
<dbReference type="STRING" id="41688.A0A2N3NDG8"/>
<dbReference type="InterPro" id="IPR048273">
    <property type="entry name" value="Luciferase"/>
</dbReference>
<reference evidence="2 3" key="1">
    <citation type="journal article" date="2017" name="G3 (Bethesda)">
        <title>First Draft Genome Sequence of the Pathogenic Fungus Lomentospora prolificans (Formerly Scedosporium prolificans).</title>
        <authorList>
            <person name="Luo R."/>
            <person name="Zimin A."/>
            <person name="Workman R."/>
            <person name="Fan Y."/>
            <person name="Pertea G."/>
            <person name="Grossman N."/>
            <person name="Wear M.P."/>
            <person name="Jia B."/>
            <person name="Miller H."/>
            <person name="Casadevall A."/>
            <person name="Timp W."/>
            <person name="Zhang S.X."/>
            <person name="Salzberg S.L."/>
        </authorList>
    </citation>
    <scope>NUCLEOTIDE SEQUENCE [LARGE SCALE GENOMIC DNA]</scope>
    <source>
        <strain evidence="2 3">JHH-5317</strain>
    </source>
</reference>
<protein>
    <recommendedName>
        <fullName evidence="1">Luciferase domain-containing protein</fullName>
    </recommendedName>
</protein>
<feature type="domain" description="Luciferase" evidence="1">
    <location>
        <begin position="208"/>
        <end position="280"/>
    </location>
</feature>
<dbReference type="AlphaFoldDB" id="A0A2N3NDG8"/>
<proteinExistence type="predicted"/>
<evidence type="ECO:0000313" key="3">
    <source>
        <dbReference type="Proteomes" id="UP000233524"/>
    </source>
</evidence>
<name>A0A2N3NDG8_9PEZI</name>
<keyword evidence="3" id="KW-1185">Reference proteome</keyword>
<accession>A0A2N3NDG8</accession>
<evidence type="ECO:0000313" key="2">
    <source>
        <dbReference type="EMBL" id="PKS10468.1"/>
    </source>
</evidence>
<dbReference type="InParanoid" id="A0A2N3NDG8"/>
<dbReference type="InterPro" id="IPR040841">
    <property type="entry name" value="Luciferase_dom"/>
</dbReference>
<dbReference type="Pfam" id="PF17648">
    <property type="entry name" value="Luciferase"/>
    <property type="match status" value="1"/>
</dbReference>
<dbReference type="Proteomes" id="UP000233524">
    <property type="component" value="Unassembled WGS sequence"/>
</dbReference>
<dbReference type="PANTHER" id="PTHR38695">
    <property type="entry name" value="AMINO ACID PERMEASE_ SLC12A DOMAIN-CONTAINING PROTEIN"/>
    <property type="match status" value="1"/>
</dbReference>
<gene>
    <name evidence="2" type="ORF">jhhlp_002219</name>
</gene>
<dbReference type="OrthoDB" id="9987011at2759"/>
<comment type="caution">
    <text evidence="2">The sequence shown here is derived from an EMBL/GenBank/DDBJ whole genome shotgun (WGS) entry which is preliminary data.</text>
</comment>
<dbReference type="VEuPathDB" id="FungiDB:jhhlp_002219"/>
<dbReference type="PANTHER" id="PTHR38695:SF1">
    <property type="entry name" value="AMINO ACID PERMEASE_ SLC12A DOMAIN-CONTAINING PROTEIN"/>
    <property type="match status" value="1"/>
</dbReference>